<dbReference type="Proteomes" id="UP001519345">
    <property type="component" value="Unassembled WGS sequence"/>
</dbReference>
<dbReference type="SUPFAM" id="SSF88713">
    <property type="entry name" value="Glycoside hydrolase/deacetylase"/>
    <property type="match status" value="1"/>
</dbReference>
<evidence type="ECO:0000256" key="2">
    <source>
        <dbReference type="SAM" id="SignalP"/>
    </source>
</evidence>
<name>A0ABS4IHU7_9BACI</name>
<keyword evidence="5" id="KW-1185">Reference proteome</keyword>
<comment type="caution">
    <text evidence="4">The sequence shown here is derived from an EMBL/GenBank/DDBJ whole genome shotgun (WGS) entry which is preliminary data.</text>
</comment>
<organism evidence="4 5">
    <name type="scientific">Virgibacillus natechei</name>
    <dbReference type="NCBI Taxonomy" id="1216297"/>
    <lineage>
        <taxon>Bacteria</taxon>
        <taxon>Bacillati</taxon>
        <taxon>Bacillota</taxon>
        <taxon>Bacilli</taxon>
        <taxon>Bacillales</taxon>
        <taxon>Bacillaceae</taxon>
        <taxon>Virgibacillus</taxon>
    </lineage>
</organism>
<feature type="domain" description="NodB homology" evidence="3">
    <location>
        <begin position="103"/>
        <end position="291"/>
    </location>
</feature>
<dbReference type="CDD" id="cd10917">
    <property type="entry name" value="CE4_NodB_like_6s_7s"/>
    <property type="match status" value="1"/>
</dbReference>
<feature type="compositionally biased region" description="Acidic residues" evidence="1">
    <location>
        <begin position="48"/>
        <end position="57"/>
    </location>
</feature>
<keyword evidence="2" id="KW-0732">Signal</keyword>
<reference evidence="4 5" key="1">
    <citation type="submission" date="2021-03" db="EMBL/GenBank/DDBJ databases">
        <title>Genomic Encyclopedia of Type Strains, Phase IV (KMG-IV): sequencing the most valuable type-strain genomes for metagenomic binning, comparative biology and taxonomic classification.</title>
        <authorList>
            <person name="Goeker M."/>
        </authorList>
    </citation>
    <scope>NUCLEOTIDE SEQUENCE [LARGE SCALE GENOMIC DNA]</scope>
    <source>
        <strain evidence="4 5">DSM 25609</strain>
    </source>
</reference>
<dbReference type="PANTHER" id="PTHR10587">
    <property type="entry name" value="GLYCOSYL TRANSFERASE-RELATED"/>
    <property type="match status" value="1"/>
</dbReference>
<dbReference type="Pfam" id="PF01522">
    <property type="entry name" value="Polysacc_deac_1"/>
    <property type="match status" value="1"/>
</dbReference>
<evidence type="ECO:0000259" key="3">
    <source>
        <dbReference type="PROSITE" id="PS51677"/>
    </source>
</evidence>
<dbReference type="PROSITE" id="PS51257">
    <property type="entry name" value="PROKAR_LIPOPROTEIN"/>
    <property type="match status" value="1"/>
</dbReference>
<dbReference type="EMBL" id="JAGGKX010000014">
    <property type="protein sequence ID" value="MBP1970522.1"/>
    <property type="molecule type" value="Genomic_DNA"/>
</dbReference>
<dbReference type="InterPro" id="IPR050248">
    <property type="entry name" value="Polysacc_deacetylase_ArnD"/>
</dbReference>
<sequence length="303" mass="33963">MLCKIKPYKIFFIAALVLFVSACAQDDQSTPDEDATPDQPKTAPLQDQQEEQNEQENIDFVQNQPPLEGGTEEEVREPHPVSNEKLQRLYPDILVLRGTLEEDRVALTFDDGPDPRFTPEVLDVLEEYDVPATFFLVGSRVEEHPDLVNRIHEEGHAIGNHTYSHPNLPEEEEGIGRLQWEVRETEDAIADVIGFQPRHFRSPYGMLNEELVEALGEMNHTVVGWNVDSLDWKQISTEVIIDNVLSNTGPGSIILMHDAGDSGFEDEDLSSTARALDEIISKLQADGIEFVTVPELIGVPEAK</sequence>
<accession>A0ABS4IHU7</accession>
<protein>
    <submittedName>
        <fullName evidence="4">Peptidoglycan/xylan/chitin deacetylase (PgdA/CDA1 family)</fullName>
    </submittedName>
</protein>
<feature type="region of interest" description="Disordered" evidence="1">
    <location>
        <begin position="27"/>
        <end position="83"/>
    </location>
</feature>
<proteinExistence type="predicted"/>
<feature type="chain" id="PRO_5045049135" evidence="2">
    <location>
        <begin position="25"/>
        <end position="303"/>
    </location>
</feature>
<dbReference type="Gene3D" id="3.20.20.370">
    <property type="entry name" value="Glycoside hydrolase/deacetylase"/>
    <property type="match status" value="1"/>
</dbReference>
<dbReference type="InterPro" id="IPR011330">
    <property type="entry name" value="Glyco_hydro/deAcase_b/a-brl"/>
</dbReference>
<feature type="signal peptide" evidence="2">
    <location>
        <begin position="1"/>
        <end position="24"/>
    </location>
</feature>
<dbReference type="InterPro" id="IPR002509">
    <property type="entry name" value="NODB_dom"/>
</dbReference>
<evidence type="ECO:0000313" key="4">
    <source>
        <dbReference type="EMBL" id="MBP1970522.1"/>
    </source>
</evidence>
<evidence type="ECO:0000313" key="5">
    <source>
        <dbReference type="Proteomes" id="UP001519345"/>
    </source>
</evidence>
<dbReference type="RefSeq" id="WP_209463650.1">
    <property type="nucleotide sequence ID" value="NZ_CP110224.1"/>
</dbReference>
<gene>
    <name evidence="4" type="ORF">J2Z83_002643</name>
</gene>
<evidence type="ECO:0000256" key="1">
    <source>
        <dbReference type="SAM" id="MobiDB-lite"/>
    </source>
</evidence>
<dbReference type="PROSITE" id="PS51677">
    <property type="entry name" value="NODB"/>
    <property type="match status" value="1"/>
</dbReference>
<dbReference type="PANTHER" id="PTHR10587:SF125">
    <property type="entry name" value="POLYSACCHARIDE DEACETYLASE YHEN-RELATED"/>
    <property type="match status" value="1"/>
</dbReference>